<evidence type="ECO:0000256" key="6">
    <source>
        <dbReference type="SAM" id="MobiDB-lite"/>
    </source>
</evidence>
<reference evidence="9 10" key="1">
    <citation type="submission" date="2024-01" db="EMBL/GenBank/DDBJ databases">
        <title>Draft genome sequence of Gordonia sp. PKS22-38.</title>
        <authorList>
            <person name="Suphannarot A."/>
            <person name="Mingma R."/>
        </authorList>
    </citation>
    <scope>NUCLEOTIDE SEQUENCE [LARGE SCALE GENOMIC DNA]</scope>
    <source>
        <strain evidence="9 10">PKS22-38</strain>
    </source>
</reference>
<proteinExistence type="predicted"/>
<evidence type="ECO:0000313" key="10">
    <source>
        <dbReference type="Proteomes" id="UP001335729"/>
    </source>
</evidence>
<comment type="subcellular location">
    <subcellularLocation>
        <location evidence="1">Membrane</location>
        <topology evidence="1">Multi-pass membrane protein</topology>
    </subcellularLocation>
</comment>
<dbReference type="EMBL" id="JAZDUE010000027">
    <property type="protein sequence ID" value="MEE4025938.1"/>
    <property type="molecule type" value="Genomic_DNA"/>
</dbReference>
<keyword evidence="2" id="KW-0813">Transport</keyword>
<feature type="transmembrane region" description="Helical" evidence="7">
    <location>
        <begin position="99"/>
        <end position="120"/>
    </location>
</feature>
<feature type="transmembrane region" description="Helical" evidence="7">
    <location>
        <begin position="470"/>
        <end position="490"/>
    </location>
</feature>
<feature type="transmembrane region" description="Helical" evidence="7">
    <location>
        <begin position="384"/>
        <end position="403"/>
    </location>
</feature>
<evidence type="ECO:0000256" key="4">
    <source>
        <dbReference type="ARBA" id="ARBA00022989"/>
    </source>
</evidence>
<feature type="region of interest" description="Disordered" evidence="6">
    <location>
        <begin position="224"/>
        <end position="279"/>
    </location>
</feature>
<organism evidence="9 10">
    <name type="scientific">Gordonia prachuapensis</name>
    <dbReference type="NCBI Taxonomy" id="3115651"/>
    <lineage>
        <taxon>Bacteria</taxon>
        <taxon>Bacillati</taxon>
        <taxon>Actinomycetota</taxon>
        <taxon>Actinomycetes</taxon>
        <taxon>Mycobacteriales</taxon>
        <taxon>Gordoniaceae</taxon>
        <taxon>Gordonia</taxon>
    </lineage>
</organism>
<feature type="transmembrane region" description="Helical" evidence="7">
    <location>
        <begin position="132"/>
        <end position="153"/>
    </location>
</feature>
<accession>A0ABU7N035</accession>
<dbReference type="Proteomes" id="UP001335729">
    <property type="component" value="Unassembled WGS sequence"/>
</dbReference>
<evidence type="ECO:0000256" key="7">
    <source>
        <dbReference type="SAM" id="Phobius"/>
    </source>
</evidence>
<name>A0ABU7N035_9ACTN</name>
<sequence length="492" mass="50952">MLVALGLGMVATFMFLIITKRATPVVALILVPVAFGLFAGAGLDISDMIIDGVEDLAPTAAMLFFAIIFFGIMIDVGLFDPIIRVIVRAVGKDPARLVVGTAVLAMLISLDGDGSTTFIVTTAAMLPLYLKLGVSPVVLTVVAGLANGTMNILPWGGPTARAASALGLDTNSVFLPMVPALAAGLVVVLLFAFHLGVLERRRIGQIEIKESLLMPRDEVLVAAGGSGTDVPPRSRRFGGSSSATGGSADGPDNSGPSTRDLPAAGDANDDDPATSAFTGILDPNRKTLRPKLFWVNAGLTIGLLAVLGLDIVSIPVLFMIAAGIALAVNFPHLKDQQEAITRHSSSIVSVVAMVLAAAVLTGVFSGTGMVDAIAQWLASGIPDWMGPHMAVVIGVLSIPLTFLMSNDAFYFGVLPVLSETATRYGIDPAEMARASITGQPFHMQSPLVPAILLLVALAGVGLADHHKKVLWRAAAVSLVMLGVGCLIGAIPF</sequence>
<protein>
    <submittedName>
        <fullName evidence="9">SLC13 family permease</fullName>
    </submittedName>
</protein>
<dbReference type="Pfam" id="PF03600">
    <property type="entry name" value="CitMHS"/>
    <property type="match status" value="1"/>
</dbReference>
<feature type="domain" description="Citrate transporter-like" evidence="8">
    <location>
        <begin position="13"/>
        <end position="438"/>
    </location>
</feature>
<feature type="transmembrane region" description="Helical" evidence="7">
    <location>
        <begin position="25"/>
        <end position="45"/>
    </location>
</feature>
<keyword evidence="5 7" id="KW-0472">Membrane</keyword>
<evidence type="ECO:0000256" key="3">
    <source>
        <dbReference type="ARBA" id="ARBA00022692"/>
    </source>
</evidence>
<evidence type="ECO:0000256" key="5">
    <source>
        <dbReference type="ARBA" id="ARBA00023136"/>
    </source>
</evidence>
<feature type="transmembrane region" description="Helical" evidence="7">
    <location>
        <begin position="446"/>
        <end position="463"/>
    </location>
</feature>
<evidence type="ECO:0000256" key="2">
    <source>
        <dbReference type="ARBA" id="ARBA00022448"/>
    </source>
</evidence>
<evidence type="ECO:0000256" key="1">
    <source>
        <dbReference type="ARBA" id="ARBA00004141"/>
    </source>
</evidence>
<gene>
    <name evidence="9" type="ORF">V1Y59_22840</name>
</gene>
<feature type="compositionally biased region" description="Low complexity" evidence="6">
    <location>
        <begin position="237"/>
        <end position="252"/>
    </location>
</feature>
<feature type="transmembrane region" description="Helical" evidence="7">
    <location>
        <begin position="57"/>
        <end position="79"/>
    </location>
</feature>
<feature type="transmembrane region" description="Helical" evidence="7">
    <location>
        <begin position="292"/>
        <end position="309"/>
    </location>
</feature>
<comment type="caution">
    <text evidence="9">The sequence shown here is derived from an EMBL/GenBank/DDBJ whole genome shotgun (WGS) entry which is preliminary data.</text>
</comment>
<keyword evidence="10" id="KW-1185">Reference proteome</keyword>
<feature type="transmembrane region" description="Helical" evidence="7">
    <location>
        <begin position="173"/>
        <end position="193"/>
    </location>
</feature>
<feature type="transmembrane region" description="Helical" evidence="7">
    <location>
        <begin position="315"/>
        <end position="333"/>
    </location>
</feature>
<evidence type="ECO:0000313" key="9">
    <source>
        <dbReference type="EMBL" id="MEE4025938.1"/>
    </source>
</evidence>
<keyword evidence="3 7" id="KW-0812">Transmembrane</keyword>
<feature type="transmembrane region" description="Helical" evidence="7">
    <location>
        <begin position="408"/>
        <end position="426"/>
    </location>
</feature>
<evidence type="ECO:0000259" key="8">
    <source>
        <dbReference type="Pfam" id="PF03600"/>
    </source>
</evidence>
<dbReference type="InterPro" id="IPR004680">
    <property type="entry name" value="Cit_transptr-like_dom"/>
</dbReference>
<keyword evidence="4 7" id="KW-1133">Transmembrane helix</keyword>
<dbReference type="RefSeq" id="WP_330507328.1">
    <property type="nucleotide sequence ID" value="NZ_JAZDUE010000027.1"/>
</dbReference>
<feature type="transmembrane region" description="Helical" evidence="7">
    <location>
        <begin position="345"/>
        <end position="364"/>
    </location>
</feature>